<dbReference type="Pfam" id="PF09736">
    <property type="entry name" value="Bud13"/>
    <property type="match status" value="1"/>
</dbReference>
<evidence type="ECO:0000256" key="1">
    <source>
        <dbReference type="ARBA" id="ARBA00011069"/>
    </source>
</evidence>
<dbReference type="PANTHER" id="PTHR31809">
    <property type="entry name" value="BUD13 HOMOLOG"/>
    <property type="match status" value="1"/>
</dbReference>
<dbReference type="GO" id="GO:0005684">
    <property type="term" value="C:U2-type spliceosomal complex"/>
    <property type="evidence" value="ECO:0007669"/>
    <property type="project" value="EnsemblFungi"/>
</dbReference>
<protein>
    <recommendedName>
        <fullName evidence="5">Pre-mRNA-splicing factor CWC26</fullName>
    </recommendedName>
</protein>
<sequence length="171" mass="20296">MQELDPDETGRDAETVHRDKSGRKVDLAAKRAEEARARREQMEREEKKMEWGKGLVQRQEQEDRKRRELEEQHKPLARYADDKELNEELKERTLWNDPAAFFLTSASKKKSKGPKRPTYQGHWPPNRFNIPPGYRWDGVDRSNGFEKEYFLRQNSRTALKAEAYAWSAEDM</sequence>
<dbReference type="GO" id="GO:0003723">
    <property type="term" value="F:RNA binding"/>
    <property type="evidence" value="ECO:0007669"/>
    <property type="project" value="TreeGrafter"/>
</dbReference>
<dbReference type="EMBL" id="MVBO01000005">
    <property type="protein sequence ID" value="OZJ06215.1"/>
    <property type="molecule type" value="Genomic_DNA"/>
</dbReference>
<gene>
    <name evidence="3" type="ORF">BZG36_00832</name>
</gene>
<comment type="similarity">
    <text evidence="1">Belongs to the CWC26 family.</text>
</comment>
<evidence type="ECO:0000256" key="2">
    <source>
        <dbReference type="SAM" id="MobiDB-lite"/>
    </source>
</evidence>
<feature type="region of interest" description="Disordered" evidence="2">
    <location>
        <begin position="1"/>
        <end position="76"/>
    </location>
</feature>
<evidence type="ECO:0000313" key="3">
    <source>
        <dbReference type="EMBL" id="OZJ06215.1"/>
    </source>
</evidence>
<feature type="region of interest" description="Disordered" evidence="2">
    <location>
        <begin position="105"/>
        <end position="134"/>
    </location>
</feature>
<dbReference type="InterPro" id="IPR051112">
    <property type="entry name" value="CWC26_splicing_factor"/>
</dbReference>
<organism evidence="3 4">
    <name type="scientific">Bifiguratus adelaidae</name>
    <dbReference type="NCBI Taxonomy" id="1938954"/>
    <lineage>
        <taxon>Eukaryota</taxon>
        <taxon>Fungi</taxon>
        <taxon>Fungi incertae sedis</taxon>
        <taxon>Mucoromycota</taxon>
        <taxon>Mucoromycotina</taxon>
        <taxon>Endogonomycetes</taxon>
        <taxon>Endogonales</taxon>
        <taxon>Endogonales incertae sedis</taxon>
        <taxon>Bifiguratus</taxon>
    </lineage>
</organism>
<dbReference type="GO" id="GO:0070274">
    <property type="term" value="C:RES complex"/>
    <property type="evidence" value="ECO:0007669"/>
    <property type="project" value="TreeGrafter"/>
</dbReference>
<comment type="caution">
    <text evidence="3">The sequence shown here is derived from an EMBL/GenBank/DDBJ whole genome shotgun (WGS) entry which is preliminary data.</text>
</comment>
<proteinExistence type="inferred from homology"/>
<accession>A0A261Y6I4</accession>
<feature type="compositionally biased region" description="Basic and acidic residues" evidence="2">
    <location>
        <begin position="59"/>
        <end position="76"/>
    </location>
</feature>
<feature type="compositionally biased region" description="Basic and acidic residues" evidence="2">
    <location>
        <begin position="8"/>
        <end position="51"/>
    </location>
</feature>
<dbReference type="AlphaFoldDB" id="A0A261Y6I4"/>
<keyword evidence="4" id="KW-1185">Reference proteome</keyword>
<dbReference type="PANTHER" id="PTHR31809:SF0">
    <property type="entry name" value="BUD13 HOMOLOG"/>
    <property type="match status" value="1"/>
</dbReference>
<evidence type="ECO:0008006" key="5">
    <source>
        <dbReference type="Google" id="ProtNLM"/>
    </source>
</evidence>
<evidence type="ECO:0000313" key="4">
    <source>
        <dbReference type="Proteomes" id="UP000242875"/>
    </source>
</evidence>
<dbReference type="OrthoDB" id="6022at2759"/>
<name>A0A261Y6I4_9FUNG</name>
<dbReference type="GO" id="GO:0000974">
    <property type="term" value="C:Prp19 complex"/>
    <property type="evidence" value="ECO:0007669"/>
    <property type="project" value="EnsemblFungi"/>
</dbReference>
<reference evidence="3 4" key="1">
    <citation type="journal article" date="2017" name="Mycologia">
        <title>Bifiguratus adelaidae, gen. et sp. nov., a new member of Mucoromycotina in endophytic and soil-dwelling habitats.</title>
        <authorList>
            <person name="Torres-Cruz T.J."/>
            <person name="Billingsley Tobias T.L."/>
            <person name="Almatruk M."/>
            <person name="Hesse C."/>
            <person name="Kuske C.R."/>
            <person name="Desiro A."/>
            <person name="Benucci G.M."/>
            <person name="Bonito G."/>
            <person name="Stajich J.E."/>
            <person name="Dunlap C."/>
            <person name="Arnold A.E."/>
            <person name="Porras-Alfaro A."/>
        </authorList>
    </citation>
    <scope>NUCLEOTIDE SEQUENCE [LARGE SCALE GENOMIC DNA]</scope>
    <source>
        <strain evidence="3 4">AZ0501</strain>
    </source>
</reference>
<dbReference type="InterPro" id="IPR018609">
    <property type="entry name" value="Bud13"/>
</dbReference>
<dbReference type="GO" id="GO:0000398">
    <property type="term" value="P:mRNA splicing, via spliceosome"/>
    <property type="evidence" value="ECO:0007669"/>
    <property type="project" value="TreeGrafter"/>
</dbReference>
<dbReference type="Proteomes" id="UP000242875">
    <property type="component" value="Unassembled WGS sequence"/>
</dbReference>